<feature type="region of interest" description="Disordered" evidence="1">
    <location>
        <begin position="1185"/>
        <end position="1206"/>
    </location>
</feature>
<feature type="region of interest" description="Disordered" evidence="1">
    <location>
        <begin position="490"/>
        <end position="509"/>
    </location>
</feature>
<keyword evidence="3" id="KW-1185">Reference proteome</keyword>
<dbReference type="Proteomes" id="UP001160148">
    <property type="component" value="Unassembled WGS sequence"/>
</dbReference>
<feature type="compositionally biased region" description="Polar residues" evidence="1">
    <location>
        <begin position="1366"/>
        <end position="1380"/>
    </location>
</feature>
<evidence type="ECO:0000313" key="3">
    <source>
        <dbReference type="Proteomes" id="UP001160148"/>
    </source>
</evidence>
<evidence type="ECO:0008006" key="4">
    <source>
        <dbReference type="Google" id="ProtNLM"/>
    </source>
</evidence>
<feature type="compositionally biased region" description="Polar residues" evidence="1">
    <location>
        <begin position="194"/>
        <end position="210"/>
    </location>
</feature>
<organism evidence="2 3">
    <name type="scientific">Macrosiphum euphorbiae</name>
    <name type="common">potato aphid</name>
    <dbReference type="NCBI Taxonomy" id="13131"/>
    <lineage>
        <taxon>Eukaryota</taxon>
        <taxon>Metazoa</taxon>
        <taxon>Ecdysozoa</taxon>
        <taxon>Arthropoda</taxon>
        <taxon>Hexapoda</taxon>
        <taxon>Insecta</taxon>
        <taxon>Pterygota</taxon>
        <taxon>Neoptera</taxon>
        <taxon>Paraneoptera</taxon>
        <taxon>Hemiptera</taxon>
        <taxon>Sternorrhyncha</taxon>
        <taxon>Aphidomorpha</taxon>
        <taxon>Aphidoidea</taxon>
        <taxon>Aphididae</taxon>
        <taxon>Macrosiphini</taxon>
        <taxon>Macrosiphum</taxon>
    </lineage>
</organism>
<comment type="caution">
    <text evidence="2">The sequence shown here is derived from an EMBL/GenBank/DDBJ whole genome shotgun (WGS) entry which is preliminary data.</text>
</comment>
<accession>A0AAV0VP17</accession>
<proteinExistence type="predicted"/>
<dbReference type="EMBL" id="CARXXK010000001">
    <property type="protein sequence ID" value="CAI6345983.1"/>
    <property type="molecule type" value="Genomic_DNA"/>
</dbReference>
<evidence type="ECO:0000313" key="2">
    <source>
        <dbReference type="EMBL" id="CAI6345983.1"/>
    </source>
</evidence>
<reference evidence="2 3" key="1">
    <citation type="submission" date="2023-01" db="EMBL/GenBank/DDBJ databases">
        <authorList>
            <person name="Whitehead M."/>
        </authorList>
    </citation>
    <scope>NUCLEOTIDE SEQUENCE [LARGE SCALE GENOMIC DNA]</scope>
</reference>
<protein>
    <recommendedName>
        <fullName evidence="4">FAM21/CAPZIP domain-containing protein</fullName>
    </recommendedName>
</protein>
<feature type="region of interest" description="Disordered" evidence="1">
    <location>
        <begin position="257"/>
        <end position="276"/>
    </location>
</feature>
<gene>
    <name evidence="2" type="ORF">MEUPH1_LOCUS2933</name>
</gene>
<sequence length="1414" mass="159110">MEDKLPSKETHVWTLSDFIERRKEWDQGDEARLAEYLQQLSNKITQGAKNTLNELDDLVASIDDTAVQIANINNEFQLLADKQFIENKVQEEDETVQTKVEKPVIREINEADTFANNIKEALKNSFKAIDTHFEKITVVVSDSDDDDDELKHEETVLKPRIFYKKLNLPSLSSNTLSEIVVDNAMFSDSDSDVEQPTNTFKDQESLSSNDASEEDIYSISESKKTYYEPNPESVATNNIIFESEKPVPKNIPTYAHYDEDDLLSPPPLINDDDNDNLENEYNIFGNGNNMFGEKNLWDDIDDDDNDDFSNEPPLPIYSDKPPQQETKSNTQEKVEQPSIQQTLNDELRKRFQKDSTPSSSDNVNVISSKIKLPKGAVNILGGTDIKSYISSPPQNIKPSTIPEMSKKVAETTQNVTVEDIKEDFNITNKLVDNSNPNPVTVARKDLIKETKPIKKRSLFDQESDDDDLFTNKNATVFPAIKPEILESKKSLTKDKKSSRNIFSESDSDEEFMDSKLKTKELASHSLNDNNSTKPLDSSSDDDLFSIKSINKIIPKERSVKSPSPILVEVLNKSNEIQHVPKPPLQENKLTGKLNKEVIDELKKYSANSSVADIKVTEKESLPNKNTLNSNIRKLPNNDNIMVQSNQKPSISKQPKKLSNFFSSDEDDFDDDTLFNVNIPNKNSINRDQPISNAKELGQNKNYELRGSKVNLFDSSSDDDIFITNKPNNNLASSTIRKQSSFNEIQNISISKEIDDFAITNKIPNIDNINQTGNYILDKNNTNTFSLLSDDDEDVNYLSFDKNISDASMDVSNNQNINEKILTVSLSSDEVSPQMDQNNQGIFQNTPDCLQNSKNHETFNEKEIHMPSQPKNEIVSNENTIQSNKNSIFSSSDDEQQLFFSPKIQNENSNKETKMISPTSNLSLENVLNNKNQESFNENDIKTTTLPISSENINQGVNNSIVSSSDDVKPIAFNSNIQNVNTIEEIKVVRPTSNLSLKDSIDGPYFSSPNSKNETSKKIPGKLNKNAGAFINIASLLPNSKSPLKISNIPRSVSLDEKNDDTLPTDGTKLFSAEKERARIQVKRRPQSRKARIAAARMSSIDIGSETNFQESSRLFVSTSNLVDYQSSPILNDGITDTDSSNEVNKKVLEPLGNKSIVANDDKIYENNEKMETKTELKKKSFSDLFDDDSDSHESIQQEFDTKNSGDNKKITVDAQLLESNKSVQEQLPVIESVHEKLLVNETLKEKQPELEPMKGIQPNIEPVIEKLSEIEPICEKQVKAFNMNELQENKSKSLISNTLLSKKSNSLFDDDDDDDIFSRKSGKVNKPSSNIFDSDDELEFNQTFSKHKSDKTKSIFGDDSDDDLFNTPSKPSGKNLTSQKPIDKFNQRQNRSGDGYVKLAAESVAVNPLESKKN</sequence>
<feature type="region of interest" description="Disordered" evidence="1">
    <location>
        <begin position="1349"/>
        <end position="1394"/>
    </location>
</feature>
<name>A0AAV0VP17_9HEMI</name>
<feature type="compositionally biased region" description="Basic and acidic residues" evidence="1">
    <location>
        <begin position="1191"/>
        <end position="1206"/>
    </location>
</feature>
<feature type="region of interest" description="Disordered" evidence="1">
    <location>
        <begin position="188"/>
        <end position="214"/>
    </location>
</feature>
<evidence type="ECO:0000256" key="1">
    <source>
        <dbReference type="SAM" id="MobiDB-lite"/>
    </source>
</evidence>
<feature type="compositionally biased region" description="Acidic residues" evidence="1">
    <location>
        <begin position="298"/>
        <end position="309"/>
    </location>
</feature>
<feature type="region of interest" description="Disordered" evidence="1">
    <location>
        <begin position="295"/>
        <end position="339"/>
    </location>
</feature>